<evidence type="ECO:0000313" key="3">
    <source>
        <dbReference type="Proteomes" id="UP000278673"/>
    </source>
</evidence>
<keyword evidence="3" id="KW-1185">Reference proteome</keyword>
<feature type="compositionally biased region" description="Basic and acidic residues" evidence="1">
    <location>
        <begin position="1"/>
        <end position="15"/>
    </location>
</feature>
<feature type="region of interest" description="Disordered" evidence="1">
    <location>
        <begin position="117"/>
        <end position="264"/>
    </location>
</feature>
<dbReference type="Gene3D" id="1.25.40.10">
    <property type="entry name" value="Tetratricopeptide repeat domain"/>
    <property type="match status" value="2"/>
</dbReference>
<accession>A0A3M2LK95</accession>
<dbReference type="Proteomes" id="UP000278673">
    <property type="component" value="Unassembled WGS sequence"/>
</dbReference>
<proteinExistence type="predicted"/>
<dbReference type="InterPro" id="IPR011990">
    <property type="entry name" value="TPR-like_helical_dom_sf"/>
</dbReference>
<feature type="compositionally biased region" description="Low complexity" evidence="1">
    <location>
        <begin position="211"/>
        <end position="229"/>
    </location>
</feature>
<dbReference type="InterPro" id="IPR019734">
    <property type="entry name" value="TPR_rpt"/>
</dbReference>
<reference evidence="2 3" key="1">
    <citation type="submission" date="2018-10" db="EMBL/GenBank/DDBJ databases">
        <title>Isolation, diversity and antifungal activity of actinobacteria from wheat.</title>
        <authorList>
            <person name="Han C."/>
        </authorList>
    </citation>
    <scope>NUCLEOTIDE SEQUENCE [LARGE SCALE GENOMIC DNA]</scope>
    <source>
        <strain evidence="2 3">NEAU-YY642</strain>
    </source>
</reference>
<feature type="compositionally biased region" description="Low complexity" evidence="1">
    <location>
        <begin position="238"/>
        <end position="253"/>
    </location>
</feature>
<evidence type="ECO:0000256" key="1">
    <source>
        <dbReference type="SAM" id="MobiDB-lite"/>
    </source>
</evidence>
<dbReference type="Pfam" id="PF13374">
    <property type="entry name" value="TPR_10"/>
    <property type="match status" value="1"/>
</dbReference>
<feature type="compositionally biased region" description="Gly residues" evidence="1">
    <location>
        <begin position="135"/>
        <end position="157"/>
    </location>
</feature>
<protein>
    <submittedName>
        <fullName evidence="2">Tetratricopeptide repeat protein</fullName>
    </submittedName>
</protein>
<dbReference type="AlphaFoldDB" id="A0A3M2LK95"/>
<comment type="caution">
    <text evidence="2">The sequence shown here is derived from an EMBL/GenBank/DDBJ whole genome shotgun (WGS) entry which is preliminary data.</text>
</comment>
<evidence type="ECO:0000313" key="2">
    <source>
        <dbReference type="EMBL" id="RMI37230.1"/>
    </source>
</evidence>
<organism evidence="2 3">
    <name type="scientific">Streptomyces triticirhizae</name>
    <dbReference type="NCBI Taxonomy" id="2483353"/>
    <lineage>
        <taxon>Bacteria</taxon>
        <taxon>Bacillati</taxon>
        <taxon>Actinomycetota</taxon>
        <taxon>Actinomycetes</taxon>
        <taxon>Kitasatosporales</taxon>
        <taxon>Streptomycetaceae</taxon>
        <taxon>Streptomyces</taxon>
    </lineage>
</organism>
<dbReference type="SMART" id="SM00028">
    <property type="entry name" value="TPR"/>
    <property type="match status" value="4"/>
</dbReference>
<dbReference type="EMBL" id="RFFJ01000119">
    <property type="protein sequence ID" value="RMI37230.1"/>
    <property type="molecule type" value="Genomic_DNA"/>
</dbReference>
<sequence length="971" mass="99147">MGMARRDPADGRPEESDAQETPLGLQSTRPASPRWHRWRDLHNEGTRLAQAGRVRRARARLRAAEAETRVPDVDAEGLFHRARSLGNLATLAENAGDLAESERLLGEAIALCRRLVGSPAGDPTEQGPRPPAGTGPAGGAGTAPAGGGEPAGGGDPTGGRPRAETGPTGTSAKDRNPTEQGPRPPASDRPPAKAEHPTGGGHLGTTGPTGGDPAETGPTAGGDPTAGAARDVGGRPQAGNEARAGAAPPAGAGAPAGGGAAASRVAGPWAGDALWTLVSALASRAQTRMLAQRPDLVKADLDEAFALAETEPEPPELVTFTLHGARAGQLMMTGELAEAEQEALIALDVALAFRPELAAFPCESLARIALACDNPEGVEEFRRIAAEPHAFNEELTAEAPGLELATPVAEPGPITHSTPGRPAAMPWASHPRWRRCAALNAEGVRLASAGQLDEAERALRAAERATHAVGGGRDALVCRASALLNLVGVAEAGGDIPTALELATEAVGLFATVVAAAEADAGPDGPAAVAMAAQLLGARNLRAALLRESGQHDAALAELARVEAALPALGAGSEDAWVWLLLVRATVFAAQGRLAEADETGRAALALAQEHVPVLAPRVHVLLADLAGTLGDEAASRERFALAGELFAVLDDARGEAATLISLGRNAYLAGRAEEADACYARAEALLAREGHAAQLAACRLGRAAVAAVGGRAAEGLALLDAARAELGAGATPLQRIAFHQVRAGALDALGRFDEADAEVLAARTLAEESLGWHVALTLDWWRADSHARWAAALPAEERGPVLARALEVAVPAALAADAARQFFAAGGERERWVALAAAPALRAAMVAVRNAGDEALAVALIDHLTATATLSVAPSAGGARPALPDMAALPDVAVLPVPPREPPTGDELSYAAAALGLATGGDPAFPAPRLALPPRVRVARGVASPLEPWIERAERVYGFAVRAAEAVRAW</sequence>
<gene>
    <name evidence="2" type="ORF">EBN88_19535</name>
</gene>
<feature type="region of interest" description="Disordered" evidence="1">
    <location>
        <begin position="1"/>
        <end position="35"/>
    </location>
</feature>
<feature type="compositionally biased region" description="Gly residues" evidence="1">
    <location>
        <begin position="198"/>
        <end position="210"/>
    </location>
</feature>
<name>A0A3M2LK95_9ACTN</name>
<dbReference type="SUPFAM" id="SSF48452">
    <property type="entry name" value="TPR-like"/>
    <property type="match status" value="2"/>
</dbReference>